<gene>
    <name evidence="10" type="ORF">TcWFU_010410</name>
</gene>
<dbReference type="EMBL" id="JAKROA010000001">
    <property type="protein sequence ID" value="KAL5113108.1"/>
    <property type="molecule type" value="Genomic_DNA"/>
</dbReference>
<evidence type="ECO:0000313" key="10">
    <source>
        <dbReference type="EMBL" id="KAL5113108.1"/>
    </source>
</evidence>
<feature type="compositionally biased region" description="Polar residues" evidence="8">
    <location>
        <begin position="783"/>
        <end position="800"/>
    </location>
</feature>
<evidence type="ECO:0000256" key="3">
    <source>
        <dbReference type="ARBA" id="ARBA00022679"/>
    </source>
</evidence>
<feature type="domain" description="Protein kinase" evidence="9">
    <location>
        <begin position="423"/>
        <end position="705"/>
    </location>
</feature>
<dbReference type="Gene3D" id="3.30.200.20">
    <property type="entry name" value="Phosphorylase Kinase, domain 1"/>
    <property type="match status" value="1"/>
</dbReference>
<keyword evidence="11" id="KW-1185">Reference proteome</keyword>
<evidence type="ECO:0000259" key="9">
    <source>
        <dbReference type="PROSITE" id="PS50011"/>
    </source>
</evidence>
<feature type="region of interest" description="Disordered" evidence="8">
    <location>
        <begin position="320"/>
        <end position="375"/>
    </location>
</feature>
<organism evidence="10 11">
    <name type="scientific">Taenia crassiceps</name>
    <dbReference type="NCBI Taxonomy" id="6207"/>
    <lineage>
        <taxon>Eukaryota</taxon>
        <taxon>Metazoa</taxon>
        <taxon>Spiralia</taxon>
        <taxon>Lophotrochozoa</taxon>
        <taxon>Platyhelminthes</taxon>
        <taxon>Cestoda</taxon>
        <taxon>Eucestoda</taxon>
        <taxon>Cyclophyllidea</taxon>
        <taxon>Taeniidae</taxon>
        <taxon>Taenia</taxon>
    </lineage>
</organism>
<evidence type="ECO:0000256" key="7">
    <source>
        <dbReference type="PROSITE-ProRule" id="PRU10141"/>
    </source>
</evidence>
<evidence type="ECO:0000256" key="5">
    <source>
        <dbReference type="ARBA" id="ARBA00022777"/>
    </source>
</evidence>
<feature type="binding site" evidence="7">
    <location>
        <position position="452"/>
    </location>
    <ligand>
        <name>ATP</name>
        <dbReference type="ChEBI" id="CHEBI:30616"/>
    </ligand>
</feature>
<dbReference type="InterPro" id="IPR011009">
    <property type="entry name" value="Kinase-like_dom_sf"/>
</dbReference>
<feature type="compositionally biased region" description="Basic and acidic residues" evidence="8">
    <location>
        <begin position="333"/>
        <end position="347"/>
    </location>
</feature>
<dbReference type="SMART" id="SM00220">
    <property type="entry name" value="S_TKc"/>
    <property type="match status" value="1"/>
</dbReference>
<comment type="similarity">
    <text evidence="1">Belongs to the protein kinase superfamily. CMGC Ser/Thr protein kinase family. CDC2/CDKX subfamily.</text>
</comment>
<feature type="compositionally biased region" description="Polar residues" evidence="8">
    <location>
        <begin position="320"/>
        <end position="329"/>
    </location>
</feature>
<feature type="region of interest" description="Disordered" evidence="8">
    <location>
        <begin position="232"/>
        <end position="306"/>
    </location>
</feature>
<keyword evidence="2" id="KW-0723">Serine/threonine-protein kinase</keyword>
<evidence type="ECO:0000256" key="8">
    <source>
        <dbReference type="SAM" id="MobiDB-lite"/>
    </source>
</evidence>
<feature type="region of interest" description="Disordered" evidence="8">
    <location>
        <begin position="141"/>
        <end position="162"/>
    </location>
</feature>
<evidence type="ECO:0000313" key="11">
    <source>
        <dbReference type="Proteomes" id="UP001651158"/>
    </source>
</evidence>
<sequence>MCCGFFTRLNTVTAPSERYRWLQQVFGTRLLRPLRPGHKFYYTTTLGGWTVFLLPFECARSPADAPIWINLLPIASMRHRKQKGFKFGNLFKKSSTSSPPAPQLPTCVALPTSVISATDDALAVSHRRAVSDLVIITSGSPPISPFMQQPPQTPDSGINQPSAASPFYSSSSTFASSKMYSGSVDSAAGTTSFTSNRFSWPKSSSSSSSEASSLSTALSNNLRLTANGSTAASGNSLFTSPPKSSACTSASVSGTEVPTTSTPQRLPRFVAGATIAEEDEEAEEGASEGNGAAPPPPPDSTTFTPVGEVDAGFAATVAQVSRRTGTSAQELYARMKEVRRRPEDVRNRLRGQANAVVSSSSSNNGNSVSYGTTGTSKRLSLPASLHLPPHLRQKAIQLLEEPMSRRERRLSLSEIGFGKLQSYAKLDLLGQGTYATVYKGRSLLTENLVALKEIRLEHEEGAPCTAIREVSLLRDLRHANIVTLHDIIHTEKSLTLVFEYLQRDLKQYLHECHNLMHPENVRIFLYQLLRGLAFCHARRILHRDLKPQNLLINDRGDLKLADFGLARAKSIPIKTYSNEVVTLWYRPPDVLLGSTEYSTHIDMWGVGCIFFEMATGWPLFPGSTVEEELTLIFKRLGTPTETSWPGVTTHPHFSKALTYGPYPPVGRFPLSPQFSSSGQALLSKLLVYPGPRRISAAEALKHAYFSRPLTATTSGGGVGGGLPLEALANLPNCASIFDVPGVRLHRDPGIASQIPSSNHHSHYHHRTNGSTSYRNSMPVVYNEFNNQPKPSQVHQQQSYLHRQAGPPPPLPPHQSGGGVPAPFVTGVTSAHQRPVSMASSNAVRPPVIAPRCYLPNHNGINGGTITGYAPGVFLNCDSKQSSSTISSQHHAPSSSLFGQYLSHQQFHNGTGGGGGGGGSIGVAPLPYSTRAIGDLYDDRRKSMLS</sequence>
<dbReference type="PROSITE" id="PS00107">
    <property type="entry name" value="PROTEIN_KINASE_ATP"/>
    <property type="match status" value="1"/>
</dbReference>
<keyword evidence="4 7" id="KW-0547">Nucleotide-binding</keyword>
<protein>
    <recommendedName>
        <fullName evidence="9">Protein kinase domain-containing protein</fullName>
    </recommendedName>
</protein>
<keyword evidence="6 7" id="KW-0067">ATP-binding</keyword>
<feature type="compositionally biased region" description="Acidic residues" evidence="8">
    <location>
        <begin position="276"/>
        <end position="286"/>
    </location>
</feature>
<dbReference type="PANTHER" id="PTHR24056:SF246">
    <property type="entry name" value="ECDYSONE-INDUCED PROTEIN 63E, ISOFORM N"/>
    <property type="match status" value="1"/>
</dbReference>
<name>A0ABR4QWB6_9CEST</name>
<feature type="compositionally biased region" description="Low complexity" evidence="8">
    <location>
        <begin position="356"/>
        <end position="375"/>
    </location>
</feature>
<dbReference type="InterPro" id="IPR017441">
    <property type="entry name" value="Protein_kinase_ATP_BS"/>
</dbReference>
<dbReference type="PROSITE" id="PS50011">
    <property type="entry name" value="PROTEIN_KINASE_DOM"/>
    <property type="match status" value="1"/>
</dbReference>
<feature type="compositionally biased region" description="Polar residues" evidence="8">
    <location>
        <begin position="232"/>
        <end position="264"/>
    </location>
</feature>
<dbReference type="InterPro" id="IPR000719">
    <property type="entry name" value="Prot_kinase_dom"/>
</dbReference>
<dbReference type="InterPro" id="IPR050108">
    <property type="entry name" value="CDK"/>
</dbReference>
<comment type="caution">
    <text evidence="10">The sequence shown here is derived from an EMBL/GenBank/DDBJ whole genome shotgun (WGS) entry which is preliminary data.</text>
</comment>
<reference evidence="10 11" key="1">
    <citation type="journal article" date="2022" name="Front. Cell. Infect. Microbiol.">
        <title>The Genomes of Two Strains of Taenia crassiceps the Animal Model for the Study of Human Cysticercosis.</title>
        <authorList>
            <person name="Bobes R.J."/>
            <person name="Estrada K."/>
            <person name="Rios-Valencia D.G."/>
            <person name="Calderon-Gallegos A."/>
            <person name="de la Torre P."/>
            <person name="Carrero J.C."/>
            <person name="Sanchez-Flores A."/>
            <person name="Laclette J.P."/>
        </authorList>
    </citation>
    <scope>NUCLEOTIDE SEQUENCE [LARGE SCALE GENOMIC DNA]</scope>
    <source>
        <strain evidence="10">WFUcys</strain>
    </source>
</reference>
<evidence type="ECO:0000256" key="6">
    <source>
        <dbReference type="ARBA" id="ARBA00022840"/>
    </source>
</evidence>
<keyword evidence="5" id="KW-0418">Kinase</keyword>
<evidence type="ECO:0000256" key="4">
    <source>
        <dbReference type="ARBA" id="ARBA00022741"/>
    </source>
</evidence>
<proteinExistence type="inferred from homology"/>
<dbReference type="Pfam" id="PF00069">
    <property type="entry name" value="Pkinase"/>
    <property type="match status" value="1"/>
</dbReference>
<feature type="compositionally biased region" description="Polar residues" evidence="8">
    <location>
        <begin position="141"/>
        <end position="160"/>
    </location>
</feature>
<evidence type="ECO:0000256" key="1">
    <source>
        <dbReference type="ARBA" id="ARBA00006485"/>
    </source>
</evidence>
<dbReference type="PANTHER" id="PTHR24056">
    <property type="entry name" value="CELL DIVISION PROTEIN KINASE"/>
    <property type="match status" value="1"/>
</dbReference>
<dbReference type="Gene3D" id="1.10.510.10">
    <property type="entry name" value="Transferase(Phosphotransferase) domain 1"/>
    <property type="match status" value="1"/>
</dbReference>
<dbReference type="InterPro" id="IPR008271">
    <property type="entry name" value="Ser/Thr_kinase_AS"/>
</dbReference>
<dbReference type="PROSITE" id="PS00108">
    <property type="entry name" value="PROTEIN_KINASE_ST"/>
    <property type="match status" value="1"/>
</dbReference>
<keyword evidence="3" id="KW-0808">Transferase</keyword>
<feature type="region of interest" description="Disordered" evidence="8">
    <location>
        <begin position="752"/>
        <end position="825"/>
    </location>
</feature>
<accession>A0ABR4QWB6</accession>
<dbReference type="SUPFAM" id="SSF56112">
    <property type="entry name" value="Protein kinase-like (PK-like)"/>
    <property type="match status" value="1"/>
</dbReference>
<dbReference type="Proteomes" id="UP001651158">
    <property type="component" value="Unassembled WGS sequence"/>
</dbReference>
<evidence type="ECO:0000256" key="2">
    <source>
        <dbReference type="ARBA" id="ARBA00022527"/>
    </source>
</evidence>